<reference evidence="3" key="1">
    <citation type="submission" date="2016-06" db="EMBL/GenBank/DDBJ databases">
        <title>Parallel loss of symbiosis genes in relatives of nitrogen-fixing non-legume Parasponia.</title>
        <authorList>
            <person name="Van Velzen R."/>
            <person name="Holmer R."/>
            <person name="Bu F."/>
            <person name="Rutten L."/>
            <person name="Van Zeijl A."/>
            <person name="Liu W."/>
            <person name="Santuari L."/>
            <person name="Cao Q."/>
            <person name="Sharma T."/>
            <person name="Shen D."/>
            <person name="Roswanjaya Y."/>
            <person name="Wardhani T."/>
            <person name="Kalhor M.S."/>
            <person name="Jansen J."/>
            <person name="Van den Hoogen J."/>
            <person name="Gungor B."/>
            <person name="Hartog M."/>
            <person name="Hontelez J."/>
            <person name="Verver J."/>
            <person name="Yang W.-C."/>
            <person name="Schijlen E."/>
            <person name="Repin R."/>
            <person name="Schilthuizen M."/>
            <person name="Schranz E."/>
            <person name="Heidstra R."/>
            <person name="Miyata K."/>
            <person name="Fedorova E."/>
            <person name="Kohlen W."/>
            <person name="Bisseling T."/>
            <person name="Smit S."/>
            <person name="Geurts R."/>
        </authorList>
    </citation>
    <scope>NUCLEOTIDE SEQUENCE [LARGE SCALE GENOMIC DNA]</scope>
    <source>
        <strain evidence="3">cv. RG33-2</strain>
    </source>
</reference>
<sequence length="72" mass="7603">METSLSTTSSSALCLRESPKPDSWSNVEDDAVFSPGKHLIQGIGAGFIPDVLDVGLLDEVIEVSGQEAIETI</sequence>
<dbReference type="STRING" id="63057.A0A2P5AFC9"/>
<evidence type="ECO:0000256" key="1">
    <source>
        <dbReference type="SAM" id="MobiDB-lite"/>
    </source>
</evidence>
<dbReference type="Proteomes" id="UP000237000">
    <property type="component" value="Unassembled WGS sequence"/>
</dbReference>
<evidence type="ECO:0000313" key="2">
    <source>
        <dbReference type="EMBL" id="PON35245.1"/>
    </source>
</evidence>
<name>A0A2P5AFC9_TREOI</name>
<dbReference type="OrthoDB" id="1737771at2759"/>
<feature type="compositionally biased region" description="Low complexity" evidence="1">
    <location>
        <begin position="1"/>
        <end position="11"/>
    </location>
</feature>
<dbReference type="EMBL" id="JXTC01000891">
    <property type="protein sequence ID" value="PON35245.1"/>
    <property type="molecule type" value="Genomic_DNA"/>
</dbReference>
<organism evidence="2 3">
    <name type="scientific">Trema orientale</name>
    <name type="common">Charcoal tree</name>
    <name type="synonym">Celtis orientalis</name>
    <dbReference type="NCBI Taxonomy" id="63057"/>
    <lineage>
        <taxon>Eukaryota</taxon>
        <taxon>Viridiplantae</taxon>
        <taxon>Streptophyta</taxon>
        <taxon>Embryophyta</taxon>
        <taxon>Tracheophyta</taxon>
        <taxon>Spermatophyta</taxon>
        <taxon>Magnoliopsida</taxon>
        <taxon>eudicotyledons</taxon>
        <taxon>Gunneridae</taxon>
        <taxon>Pentapetalae</taxon>
        <taxon>rosids</taxon>
        <taxon>fabids</taxon>
        <taxon>Rosales</taxon>
        <taxon>Cannabaceae</taxon>
        <taxon>Trema</taxon>
    </lineage>
</organism>
<evidence type="ECO:0000313" key="3">
    <source>
        <dbReference type="Proteomes" id="UP000237000"/>
    </source>
</evidence>
<proteinExistence type="predicted"/>
<dbReference type="AlphaFoldDB" id="A0A2P5AFC9"/>
<feature type="region of interest" description="Disordered" evidence="1">
    <location>
        <begin position="1"/>
        <end position="26"/>
    </location>
</feature>
<keyword evidence="3" id="KW-1185">Reference proteome</keyword>
<protein>
    <submittedName>
        <fullName evidence="2">Uncharacterized protein</fullName>
    </submittedName>
</protein>
<accession>A0A2P5AFC9</accession>
<dbReference type="InterPro" id="IPR036052">
    <property type="entry name" value="TrpB-like_PALP_sf"/>
</dbReference>
<dbReference type="Gene3D" id="3.40.50.1100">
    <property type="match status" value="1"/>
</dbReference>
<gene>
    <name evidence="2" type="ORF">TorRG33x02_351660</name>
</gene>
<dbReference type="InParanoid" id="A0A2P5AFC9"/>
<comment type="caution">
    <text evidence="2">The sequence shown here is derived from an EMBL/GenBank/DDBJ whole genome shotgun (WGS) entry which is preliminary data.</text>
</comment>